<dbReference type="GO" id="GO:0006508">
    <property type="term" value="P:proteolysis"/>
    <property type="evidence" value="ECO:0007669"/>
    <property type="project" value="UniProtKB-KW"/>
</dbReference>
<evidence type="ECO:0000313" key="1">
    <source>
        <dbReference type="EMBL" id="RVW96329.1"/>
    </source>
</evidence>
<proteinExistence type="predicted"/>
<keyword evidence="1" id="KW-0645">Protease</keyword>
<name>A0A438IHZ4_VITVI</name>
<organism evidence="1 2">
    <name type="scientific">Vitis vinifera</name>
    <name type="common">Grape</name>
    <dbReference type="NCBI Taxonomy" id="29760"/>
    <lineage>
        <taxon>Eukaryota</taxon>
        <taxon>Viridiplantae</taxon>
        <taxon>Streptophyta</taxon>
        <taxon>Embryophyta</taxon>
        <taxon>Tracheophyta</taxon>
        <taxon>Spermatophyta</taxon>
        <taxon>Magnoliopsida</taxon>
        <taxon>eudicotyledons</taxon>
        <taxon>Gunneridae</taxon>
        <taxon>Pentapetalae</taxon>
        <taxon>rosids</taxon>
        <taxon>Vitales</taxon>
        <taxon>Vitaceae</taxon>
        <taxon>Viteae</taxon>
        <taxon>Vitis</taxon>
    </lineage>
</organism>
<dbReference type="EMBL" id="QGNW01000108">
    <property type="protein sequence ID" value="RVW96329.1"/>
    <property type="molecule type" value="Genomic_DNA"/>
</dbReference>
<dbReference type="AlphaFoldDB" id="A0A438IHZ4"/>
<gene>
    <name evidence="1" type="primary">VvCHDp000888_3</name>
    <name evidence="1" type="ORF">CK203_020896</name>
</gene>
<sequence>MDLLPAEIPQIAKRHGFRSLKLLNVDMDQALGDEPFGVDYGRLENGLHYYVRSNSKPKMRAALALAVKAGRTTLFWLRIVIFE</sequence>
<reference evidence="1 2" key="1">
    <citation type="journal article" date="2018" name="PLoS Genet.">
        <title>Population sequencing reveals clonal diversity and ancestral inbreeding in the grapevine cultivar Chardonnay.</title>
        <authorList>
            <person name="Roach M.J."/>
            <person name="Johnson D.L."/>
            <person name="Bohlmann J."/>
            <person name="van Vuuren H.J."/>
            <person name="Jones S.J."/>
            <person name="Pretorius I.S."/>
            <person name="Schmidt S.A."/>
            <person name="Borneman A.R."/>
        </authorList>
    </citation>
    <scope>NUCLEOTIDE SEQUENCE [LARGE SCALE GENOMIC DNA]</scope>
    <source>
        <strain evidence="2">cv. Chardonnay</strain>
        <tissue evidence="1">Leaf</tissue>
    </source>
</reference>
<evidence type="ECO:0000313" key="2">
    <source>
        <dbReference type="Proteomes" id="UP000288805"/>
    </source>
</evidence>
<protein>
    <submittedName>
        <fullName evidence="1">Zinc protease PQQL-like</fullName>
    </submittedName>
</protein>
<dbReference type="OrthoDB" id="10251424at2759"/>
<keyword evidence="1" id="KW-0378">Hydrolase</keyword>
<accession>A0A438IHZ4</accession>
<dbReference type="Proteomes" id="UP000288805">
    <property type="component" value="Unassembled WGS sequence"/>
</dbReference>
<dbReference type="GO" id="GO:0008233">
    <property type="term" value="F:peptidase activity"/>
    <property type="evidence" value="ECO:0007669"/>
    <property type="project" value="UniProtKB-KW"/>
</dbReference>
<comment type="caution">
    <text evidence="1">The sequence shown here is derived from an EMBL/GenBank/DDBJ whole genome shotgun (WGS) entry which is preliminary data.</text>
</comment>